<organism evidence="1">
    <name type="scientific">Arundo donax</name>
    <name type="common">Giant reed</name>
    <name type="synonym">Donax arundinaceus</name>
    <dbReference type="NCBI Taxonomy" id="35708"/>
    <lineage>
        <taxon>Eukaryota</taxon>
        <taxon>Viridiplantae</taxon>
        <taxon>Streptophyta</taxon>
        <taxon>Embryophyta</taxon>
        <taxon>Tracheophyta</taxon>
        <taxon>Spermatophyta</taxon>
        <taxon>Magnoliopsida</taxon>
        <taxon>Liliopsida</taxon>
        <taxon>Poales</taxon>
        <taxon>Poaceae</taxon>
        <taxon>PACMAD clade</taxon>
        <taxon>Arundinoideae</taxon>
        <taxon>Arundineae</taxon>
        <taxon>Arundo</taxon>
    </lineage>
</organism>
<proteinExistence type="predicted"/>
<reference evidence="1" key="1">
    <citation type="submission" date="2014-09" db="EMBL/GenBank/DDBJ databases">
        <authorList>
            <person name="Magalhaes I.L.F."/>
            <person name="Oliveira U."/>
            <person name="Santos F.R."/>
            <person name="Vidigal T.H.D.A."/>
            <person name="Brescovit A.D."/>
            <person name="Santos A.J."/>
        </authorList>
    </citation>
    <scope>NUCLEOTIDE SEQUENCE</scope>
    <source>
        <tissue evidence="1">Shoot tissue taken approximately 20 cm above the soil surface</tissue>
    </source>
</reference>
<protein>
    <submittedName>
        <fullName evidence="1">Uncharacterized protein</fullName>
    </submittedName>
</protein>
<accession>A0A0A9B0N6</accession>
<name>A0A0A9B0N6_ARUDO</name>
<sequence>MPPFLLGVNFC</sequence>
<reference evidence="1" key="2">
    <citation type="journal article" date="2015" name="Data Brief">
        <title>Shoot transcriptome of the giant reed, Arundo donax.</title>
        <authorList>
            <person name="Barrero R.A."/>
            <person name="Guerrero F.D."/>
            <person name="Moolhuijzen P."/>
            <person name="Goolsby J.A."/>
            <person name="Tidwell J."/>
            <person name="Bellgard S.E."/>
            <person name="Bellgard M.I."/>
        </authorList>
    </citation>
    <scope>NUCLEOTIDE SEQUENCE</scope>
    <source>
        <tissue evidence="1">Shoot tissue taken approximately 20 cm above the soil surface</tissue>
    </source>
</reference>
<dbReference type="EMBL" id="GBRH01240959">
    <property type="protein sequence ID" value="JAD56936.1"/>
    <property type="molecule type" value="Transcribed_RNA"/>
</dbReference>
<evidence type="ECO:0000313" key="1">
    <source>
        <dbReference type="EMBL" id="JAD56936.1"/>
    </source>
</evidence>